<evidence type="ECO:0008006" key="6">
    <source>
        <dbReference type="Google" id="ProtNLM"/>
    </source>
</evidence>
<gene>
    <name evidence="4" type="ORF">CERSUDRAFT_124208</name>
</gene>
<dbReference type="GO" id="GO:0000272">
    <property type="term" value="P:polysaccharide catabolic process"/>
    <property type="evidence" value="ECO:0007669"/>
    <property type="project" value="UniProtKB-KW"/>
</dbReference>
<dbReference type="SUPFAM" id="SSF49899">
    <property type="entry name" value="Concanavalin A-like lectins/glucanases"/>
    <property type="match status" value="1"/>
</dbReference>
<accession>M2RDW3</accession>
<dbReference type="InterPro" id="IPR013319">
    <property type="entry name" value="GH11/12"/>
</dbReference>
<dbReference type="HOGENOM" id="CLU_051064_0_1_1"/>
<protein>
    <recommendedName>
        <fullName evidence="6">Glycoside hydrolase family 12 protein</fullName>
    </recommendedName>
</protein>
<evidence type="ECO:0000256" key="1">
    <source>
        <dbReference type="ARBA" id="ARBA00005519"/>
    </source>
</evidence>
<dbReference type="Pfam" id="PF01670">
    <property type="entry name" value="Glyco_hydro_12"/>
    <property type="match status" value="1"/>
</dbReference>
<dbReference type="STRING" id="914234.M2RDW3"/>
<dbReference type="PANTHER" id="PTHR34002">
    <property type="entry name" value="BLR1656 PROTEIN"/>
    <property type="match status" value="1"/>
</dbReference>
<evidence type="ECO:0000313" key="4">
    <source>
        <dbReference type="EMBL" id="EMD36642.1"/>
    </source>
</evidence>
<keyword evidence="2" id="KW-0624">Polysaccharide degradation</keyword>
<evidence type="ECO:0000256" key="3">
    <source>
        <dbReference type="SAM" id="Phobius"/>
    </source>
</evidence>
<keyword evidence="2" id="KW-0119">Carbohydrate metabolism</keyword>
<organism evidence="4 5">
    <name type="scientific">Ceriporiopsis subvermispora (strain B)</name>
    <name type="common">White-rot fungus</name>
    <name type="synonym">Gelatoporia subvermispora</name>
    <dbReference type="NCBI Taxonomy" id="914234"/>
    <lineage>
        <taxon>Eukaryota</taxon>
        <taxon>Fungi</taxon>
        <taxon>Dikarya</taxon>
        <taxon>Basidiomycota</taxon>
        <taxon>Agaricomycotina</taxon>
        <taxon>Agaricomycetes</taxon>
        <taxon>Polyporales</taxon>
        <taxon>Gelatoporiaceae</taxon>
        <taxon>Gelatoporia</taxon>
    </lineage>
</organism>
<keyword evidence="2" id="KW-0326">Glycosidase</keyword>
<keyword evidence="5" id="KW-1185">Reference proteome</keyword>
<name>M2RDW3_CERS8</name>
<keyword evidence="3" id="KW-1133">Transmembrane helix</keyword>
<dbReference type="AlphaFoldDB" id="M2RDW3"/>
<dbReference type="OrthoDB" id="95118at2759"/>
<dbReference type="Proteomes" id="UP000016930">
    <property type="component" value="Unassembled WGS sequence"/>
</dbReference>
<dbReference type="Gene3D" id="2.60.120.180">
    <property type="match status" value="1"/>
</dbReference>
<keyword evidence="3" id="KW-0472">Membrane</keyword>
<evidence type="ECO:0000256" key="2">
    <source>
        <dbReference type="RuleBase" id="RU361163"/>
    </source>
</evidence>
<feature type="transmembrane region" description="Helical" evidence="3">
    <location>
        <begin position="34"/>
        <end position="56"/>
    </location>
</feature>
<evidence type="ECO:0000313" key="5">
    <source>
        <dbReference type="Proteomes" id="UP000016930"/>
    </source>
</evidence>
<keyword evidence="3" id="KW-0812">Transmembrane</keyword>
<dbReference type="InterPro" id="IPR013320">
    <property type="entry name" value="ConA-like_dom_sf"/>
</dbReference>
<proteinExistence type="inferred from homology"/>
<reference evidence="4 5" key="1">
    <citation type="journal article" date="2012" name="Proc. Natl. Acad. Sci. U.S.A.">
        <title>Comparative genomics of Ceriporiopsis subvermispora and Phanerochaete chrysosporium provide insight into selective ligninolysis.</title>
        <authorList>
            <person name="Fernandez-Fueyo E."/>
            <person name="Ruiz-Duenas F.J."/>
            <person name="Ferreira P."/>
            <person name="Floudas D."/>
            <person name="Hibbett D.S."/>
            <person name="Canessa P."/>
            <person name="Larrondo L.F."/>
            <person name="James T.Y."/>
            <person name="Seelenfreund D."/>
            <person name="Lobos S."/>
            <person name="Polanco R."/>
            <person name="Tello M."/>
            <person name="Honda Y."/>
            <person name="Watanabe T."/>
            <person name="Watanabe T."/>
            <person name="Ryu J.S."/>
            <person name="Kubicek C.P."/>
            <person name="Schmoll M."/>
            <person name="Gaskell J."/>
            <person name="Hammel K.E."/>
            <person name="St John F.J."/>
            <person name="Vanden Wymelenberg A."/>
            <person name="Sabat G."/>
            <person name="Splinter BonDurant S."/>
            <person name="Syed K."/>
            <person name="Yadav J.S."/>
            <person name="Doddapaneni H."/>
            <person name="Subramanian V."/>
            <person name="Lavin J.L."/>
            <person name="Oguiza J.A."/>
            <person name="Perez G."/>
            <person name="Pisabarro A.G."/>
            <person name="Ramirez L."/>
            <person name="Santoyo F."/>
            <person name="Master E."/>
            <person name="Coutinho P.M."/>
            <person name="Henrissat B."/>
            <person name="Lombard V."/>
            <person name="Magnuson J.K."/>
            <person name="Kuees U."/>
            <person name="Hori C."/>
            <person name="Igarashi K."/>
            <person name="Samejima M."/>
            <person name="Held B.W."/>
            <person name="Barry K.W."/>
            <person name="LaButti K.M."/>
            <person name="Lapidus A."/>
            <person name="Lindquist E.A."/>
            <person name="Lucas S.M."/>
            <person name="Riley R."/>
            <person name="Salamov A.A."/>
            <person name="Hoffmeister D."/>
            <person name="Schwenk D."/>
            <person name="Hadar Y."/>
            <person name="Yarden O."/>
            <person name="de Vries R.P."/>
            <person name="Wiebenga A."/>
            <person name="Stenlid J."/>
            <person name="Eastwood D."/>
            <person name="Grigoriev I.V."/>
            <person name="Berka R.M."/>
            <person name="Blanchette R.A."/>
            <person name="Kersten P."/>
            <person name="Martinez A.T."/>
            <person name="Vicuna R."/>
            <person name="Cullen D."/>
        </authorList>
    </citation>
    <scope>NUCLEOTIDE SEQUENCE [LARGE SCALE GENOMIC DNA]</scope>
    <source>
        <strain evidence="4 5">B</strain>
    </source>
</reference>
<dbReference type="InterPro" id="IPR002594">
    <property type="entry name" value="GH12"/>
</dbReference>
<sequence length="291" mass="30586">MAVFIPMGHAARRRANAYCVMPQAHCVAENDLTWLPFAAVMFALTLLSLLPLALALPSPRATVDTSAHCGQWDTVSASPYSLLLDQWGASGATSGSQCAHITNLSGDTIAWQTNWTWTGGSGVKSFSNIQLDDGINQQLSAISSMPTTWDWSQSSSGTVVADVAYDLFTANTAGGANVNEIMVWLANFNAGPISAQYSAQGQPVPVASDISIAGHTWNLYSGSNGANNVFSFLPTSGTVTSFSGDLFGFFEYLIEHEGVSSSQFLVTAQAGTEATSGTATLTTSAYSLVIN</sequence>
<keyword evidence="2" id="KW-0378">Hydrolase</keyword>
<comment type="similarity">
    <text evidence="1 2">Belongs to the glycosyl hydrolase 12 (cellulase H) family.</text>
</comment>
<dbReference type="EMBL" id="KB445798">
    <property type="protein sequence ID" value="EMD36642.1"/>
    <property type="molecule type" value="Genomic_DNA"/>
</dbReference>
<dbReference type="GO" id="GO:0008810">
    <property type="term" value="F:cellulase activity"/>
    <property type="evidence" value="ECO:0007669"/>
    <property type="project" value="InterPro"/>
</dbReference>
<dbReference type="PANTHER" id="PTHR34002:SF9">
    <property type="entry name" value="XYLOGLUCAN-SPECIFIC ENDO-BETA-1,4-GLUCANASE A"/>
    <property type="match status" value="1"/>
</dbReference>